<evidence type="ECO:0000256" key="4">
    <source>
        <dbReference type="ARBA" id="ARBA00013948"/>
    </source>
</evidence>
<keyword evidence="12" id="KW-1185">Reference proteome</keyword>
<comment type="subunit">
    <text evidence="2">Component of the EKC/KEOPS complex composed of at least BUD32, CGI121, GON7, KAE1 and PCC1; the whole complex dimerizes.</text>
</comment>
<dbReference type="Gene3D" id="1.10.510.10">
    <property type="entry name" value="Transferase(Phosphotransferase) domain 1"/>
    <property type="match status" value="1"/>
</dbReference>
<dbReference type="Proteomes" id="UP000800097">
    <property type="component" value="Unassembled WGS sequence"/>
</dbReference>
<dbReference type="Pfam" id="PF07714">
    <property type="entry name" value="PK_Tyr_Ser-Thr"/>
    <property type="match status" value="1"/>
</dbReference>
<dbReference type="GO" id="GO:0004674">
    <property type="term" value="F:protein serine/threonine kinase activity"/>
    <property type="evidence" value="ECO:0007669"/>
    <property type="project" value="UniProtKB-EC"/>
</dbReference>
<feature type="domain" description="Protein kinase" evidence="10">
    <location>
        <begin position="11"/>
        <end position="247"/>
    </location>
</feature>
<dbReference type="InterPro" id="IPR008266">
    <property type="entry name" value="Tyr_kinase_AS"/>
</dbReference>
<evidence type="ECO:0000256" key="7">
    <source>
        <dbReference type="ARBA" id="ARBA00033194"/>
    </source>
</evidence>
<sequence>MSDEVQYPTGFGLADIVSWGIIGMVCLHKSSQTVVKSPHDEKNNDFITTEKKIYERVEHSGGHPGLLRYYGPYDEFCIRLEYAPHGQLHSFLLKNASMSTSQRLRWIVQITEALSFVHRVGVVHGDLTCSNVLLDADMNAKLADFSGSSLDGSPLLVVVTPSHAYPGEKNSTKAHLFALGSLIYQIMTGFAPYNDLSEEETESKYLKGEFPATKSLGEVGNIISKCWRCDYNTADVVARDLRVMDFQTT</sequence>
<name>A0A6A6JWM3_WESOR</name>
<reference evidence="11" key="1">
    <citation type="journal article" date="2020" name="Stud. Mycol.">
        <title>101 Dothideomycetes genomes: a test case for predicting lifestyles and emergence of pathogens.</title>
        <authorList>
            <person name="Haridas S."/>
            <person name="Albert R."/>
            <person name="Binder M."/>
            <person name="Bloem J."/>
            <person name="Labutti K."/>
            <person name="Salamov A."/>
            <person name="Andreopoulos B."/>
            <person name="Baker S."/>
            <person name="Barry K."/>
            <person name="Bills G."/>
            <person name="Bluhm B."/>
            <person name="Cannon C."/>
            <person name="Castanera R."/>
            <person name="Culley D."/>
            <person name="Daum C."/>
            <person name="Ezra D."/>
            <person name="Gonzalez J."/>
            <person name="Henrissat B."/>
            <person name="Kuo A."/>
            <person name="Liang C."/>
            <person name="Lipzen A."/>
            <person name="Lutzoni F."/>
            <person name="Magnuson J."/>
            <person name="Mondo S."/>
            <person name="Nolan M."/>
            <person name="Ohm R."/>
            <person name="Pangilinan J."/>
            <person name="Park H.-J."/>
            <person name="Ramirez L."/>
            <person name="Alfaro M."/>
            <person name="Sun H."/>
            <person name="Tritt A."/>
            <person name="Yoshinaga Y."/>
            <person name="Zwiers L.-H."/>
            <person name="Turgeon B."/>
            <person name="Goodwin S."/>
            <person name="Spatafora J."/>
            <person name="Crous P."/>
            <person name="Grigoriev I."/>
        </authorList>
    </citation>
    <scope>NUCLEOTIDE SEQUENCE</scope>
    <source>
        <strain evidence="11">CBS 379.55</strain>
    </source>
</reference>
<dbReference type="InterPro" id="IPR011009">
    <property type="entry name" value="Kinase-like_dom_sf"/>
</dbReference>
<evidence type="ECO:0000256" key="5">
    <source>
        <dbReference type="ARBA" id="ARBA00019973"/>
    </source>
</evidence>
<protein>
    <recommendedName>
        <fullName evidence="5">EKC/KEOPS complex subunit BUD32</fullName>
        <ecNumber evidence="3">2.7.11.1</ecNumber>
    </recommendedName>
    <alternativeName>
        <fullName evidence="6 7">Atypical Serine/threonine protein kinase BUD32</fullName>
    </alternativeName>
    <alternativeName>
        <fullName evidence="4">EKC/KEOPS complex subunit bud32</fullName>
    </alternativeName>
</protein>
<comment type="catalytic activity">
    <reaction evidence="9">
        <text>L-seryl-[protein] + ATP = O-phospho-L-seryl-[protein] + ADP + H(+)</text>
        <dbReference type="Rhea" id="RHEA:17989"/>
        <dbReference type="Rhea" id="RHEA-COMP:9863"/>
        <dbReference type="Rhea" id="RHEA-COMP:11604"/>
        <dbReference type="ChEBI" id="CHEBI:15378"/>
        <dbReference type="ChEBI" id="CHEBI:29999"/>
        <dbReference type="ChEBI" id="CHEBI:30616"/>
        <dbReference type="ChEBI" id="CHEBI:83421"/>
        <dbReference type="ChEBI" id="CHEBI:456216"/>
        <dbReference type="EC" id="2.7.11.1"/>
    </reaction>
</comment>
<dbReference type="InterPro" id="IPR051681">
    <property type="entry name" value="Ser/Thr_Kinases-Pseudokinases"/>
</dbReference>
<dbReference type="SUPFAM" id="SSF56112">
    <property type="entry name" value="Protein kinase-like (PK-like)"/>
    <property type="match status" value="1"/>
</dbReference>
<evidence type="ECO:0000313" key="11">
    <source>
        <dbReference type="EMBL" id="KAF2281011.1"/>
    </source>
</evidence>
<dbReference type="InterPro" id="IPR001245">
    <property type="entry name" value="Ser-Thr/Tyr_kinase_cat_dom"/>
</dbReference>
<evidence type="ECO:0000256" key="6">
    <source>
        <dbReference type="ARBA" id="ARBA00030980"/>
    </source>
</evidence>
<comment type="function">
    <text evidence="1">Component of the EKC/KEOPS complex that is required for the formation of a threonylcarbamoyl group on adenosine at position 37 (t(6)A37) in tRNAs that read codons beginning with adenine. The complex is probably involved in the transfer of the threonylcarbamoyl moiety of threonylcarbamoyl-AMP (TC-AMP) to the N6 group of A37. BUD32 has ATPase activity in the context of the EKC/KEOPS complex and likely plays a supporting role to the catalytic subunit KAE1. The EKC/KEOPS complex also promotes both telomere uncapping and telomere elongation. The complex is required for efficient recruitment of transcriptional coactivators.</text>
</comment>
<dbReference type="OrthoDB" id="1668230at2759"/>
<evidence type="ECO:0000256" key="2">
    <source>
        <dbReference type="ARBA" id="ARBA00011534"/>
    </source>
</evidence>
<evidence type="ECO:0000256" key="1">
    <source>
        <dbReference type="ARBA" id="ARBA00003747"/>
    </source>
</evidence>
<dbReference type="GO" id="GO:0005524">
    <property type="term" value="F:ATP binding"/>
    <property type="evidence" value="ECO:0007669"/>
    <property type="project" value="InterPro"/>
</dbReference>
<evidence type="ECO:0000256" key="8">
    <source>
        <dbReference type="ARBA" id="ARBA00047899"/>
    </source>
</evidence>
<gene>
    <name evidence="11" type="ORF">EI97DRAFT_18117</name>
</gene>
<comment type="catalytic activity">
    <reaction evidence="8">
        <text>L-threonyl-[protein] + ATP = O-phospho-L-threonyl-[protein] + ADP + H(+)</text>
        <dbReference type="Rhea" id="RHEA:46608"/>
        <dbReference type="Rhea" id="RHEA-COMP:11060"/>
        <dbReference type="Rhea" id="RHEA-COMP:11605"/>
        <dbReference type="ChEBI" id="CHEBI:15378"/>
        <dbReference type="ChEBI" id="CHEBI:30013"/>
        <dbReference type="ChEBI" id="CHEBI:30616"/>
        <dbReference type="ChEBI" id="CHEBI:61977"/>
        <dbReference type="ChEBI" id="CHEBI:456216"/>
        <dbReference type="EC" id="2.7.11.1"/>
    </reaction>
</comment>
<dbReference type="EMBL" id="ML986484">
    <property type="protein sequence ID" value="KAF2281011.1"/>
    <property type="molecule type" value="Genomic_DNA"/>
</dbReference>
<dbReference type="RefSeq" id="XP_033658548.1">
    <property type="nucleotide sequence ID" value="XM_033793512.1"/>
</dbReference>
<evidence type="ECO:0000313" key="12">
    <source>
        <dbReference type="Proteomes" id="UP000800097"/>
    </source>
</evidence>
<proteinExistence type="predicted"/>
<organism evidence="11 12">
    <name type="scientific">Westerdykella ornata</name>
    <dbReference type="NCBI Taxonomy" id="318751"/>
    <lineage>
        <taxon>Eukaryota</taxon>
        <taxon>Fungi</taxon>
        <taxon>Dikarya</taxon>
        <taxon>Ascomycota</taxon>
        <taxon>Pezizomycotina</taxon>
        <taxon>Dothideomycetes</taxon>
        <taxon>Pleosporomycetidae</taxon>
        <taxon>Pleosporales</taxon>
        <taxon>Sporormiaceae</taxon>
        <taxon>Westerdykella</taxon>
    </lineage>
</organism>
<keyword evidence="11" id="KW-0418">Kinase</keyword>
<accession>A0A6A6JWM3</accession>
<dbReference type="InterPro" id="IPR000719">
    <property type="entry name" value="Prot_kinase_dom"/>
</dbReference>
<dbReference type="PROSITE" id="PS00109">
    <property type="entry name" value="PROTEIN_KINASE_TYR"/>
    <property type="match status" value="1"/>
</dbReference>
<dbReference type="AlphaFoldDB" id="A0A6A6JWM3"/>
<evidence type="ECO:0000256" key="3">
    <source>
        <dbReference type="ARBA" id="ARBA00012513"/>
    </source>
</evidence>
<dbReference type="EC" id="2.7.11.1" evidence="3"/>
<dbReference type="GeneID" id="54546687"/>
<evidence type="ECO:0000259" key="10">
    <source>
        <dbReference type="PROSITE" id="PS50011"/>
    </source>
</evidence>
<dbReference type="PROSITE" id="PS50011">
    <property type="entry name" value="PROTEIN_KINASE_DOM"/>
    <property type="match status" value="1"/>
</dbReference>
<dbReference type="PANTHER" id="PTHR44329">
    <property type="entry name" value="SERINE/THREONINE-PROTEIN KINASE TNNI3K-RELATED"/>
    <property type="match status" value="1"/>
</dbReference>
<keyword evidence="11" id="KW-0808">Transferase</keyword>
<evidence type="ECO:0000256" key="9">
    <source>
        <dbReference type="ARBA" id="ARBA00048679"/>
    </source>
</evidence>